<reference evidence="4 5" key="1">
    <citation type="submission" date="2021-01" db="EMBL/GenBank/DDBJ databases">
        <title>Whole genome shotgun sequence of Catellatospora bangladeshensis NBRC 107357.</title>
        <authorList>
            <person name="Komaki H."/>
            <person name="Tamura T."/>
        </authorList>
    </citation>
    <scope>NUCLEOTIDE SEQUENCE [LARGE SCALE GENOMIC DNA]</scope>
    <source>
        <strain evidence="4 5">NBRC 107357</strain>
    </source>
</reference>
<evidence type="ECO:0000256" key="1">
    <source>
        <dbReference type="ARBA" id="ARBA00004613"/>
    </source>
</evidence>
<dbReference type="PANTHER" id="PTHR38340:SF1">
    <property type="entry name" value="S-LAYER PROTEIN"/>
    <property type="match status" value="1"/>
</dbReference>
<proteinExistence type="predicted"/>
<evidence type="ECO:0000256" key="3">
    <source>
        <dbReference type="SAM" id="MobiDB-lite"/>
    </source>
</evidence>
<dbReference type="Gene3D" id="2.150.10.10">
    <property type="entry name" value="Serralysin-like metalloprotease, C-terminal"/>
    <property type="match status" value="2"/>
</dbReference>
<dbReference type="Proteomes" id="UP000601223">
    <property type="component" value="Unassembled WGS sequence"/>
</dbReference>
<sequence length="609" mass="61191">MLLAVPPVWALPVLGAPLRAAAQEWRGCAAAADETGTGLAAASAERAGWHGADADAYDAGRLLLMDLAGTARALATRAADTLETLARRIDGIQRHLDESLARLAAMVPHQGGPDRPLFAVTGPAQARRVHAALAEATALRGDLESAGEDAAAELAAITAAWEALAERGRPLPAMPAPEPTGAAAVVTGAGLTLVDTGAGDDGVRVTTDPAGGTVVRVGAATVAVVGDGRLVLRTGAGRDTVEVDAAVRLPVTVLAGAGDDRIIGGDLLHGAGGRDALLGRDGDDLLLGGDDRDYLDGGAGDDHLDGGDGDDTAYGLDGADLLRGGDGGDHLSGGRGGDVLLGGTGDDTLTGGAGRDLLDGAAGTDRAYRDATDPVDPTGPADPAVSADPAGPAVSGRSGDAGEAAGAAEFAHLAPATVPGGRLLIEGSAEFAARVASDLDLLRASPTGRRLLAELDAALAAGDGWLPGDGPDSVTIRELGAGSGNGFAGTDGDDDRFVIAYEPGFDSLAGDAPPVVVLFHELGHAWAHLTGNGVPGAYTGDDVMWDGRSWVPVPAAERAVTGLPVDDDGDPTTPERLAPRHPYPLTENALRDELGIVRRDRYGSPARPE</sequence>
<feature type="region of interest" description="Disordered" evidence="3">
    <location>
        <begin position="351"/>
        <end position="401"/>
    </location>
</feature>
<dbReference type="SUPFAM" id="SSF51120">
    <property type="entry name" value="beta-Roll"/>
    <property type="match status" value="2"/>
</dbReference>
<comment type="caution">
    <text evidence="4">The sequence shown here is derived from an EMBL/GenBank/DDBJ whole genome shotgun (WGS) entry which is preliminary data.</text>
</comment>
<gene>
    <name evidence="4" type="ORF">Cba03nite_30740</name>
</gene>
<evidence type="ECO:0008006" key="6">
    <source>
        <dbReference type="Google" id="ProtNLM"/>
    </source>
</evidence>
<dbReference type="InterPro" id="IPR028208">
    <property type="entry name" value="Effector_pro_NleD-like"/>
</dbReference>
<dbReference type="Pfam" id="PF00353">
    <property type="entry name" value="HemolysinCabind"/>
    <property type="match status" value="3"/>
</dbReference>
<dbReference type="PROSITE" id="PS00330">
    <property type="entry name" value="HEMOLYSIN_CALCIUM"/>
    <property type="match status" value="2"/>
</dbReference>
<dbReference type="InterPro" id="IPR050557">
    <property type="entry name" value="RTX_toxin/Mannuronan_C5-epim"/>
</dbReference>
<keyword evidence="5" id="KW-1185">Reference proteome</keyword>
<dbReference type="Pfam" id="PF14891">
    <property type="entry name" value="Peptidase_M91"/>
    <property type="match status" value="1"/>
</dbReference>
<dbReference type="AlphaFoldDB" id="A0A8J3NKP2"/>
<keyword evidence="2" id="KW-0964">Secreted</keyword>
<accession>A0A8J3NKP2</accession>
<dbReference type="GO" id="GO:0005509">
    <property type="term" value="F:calcium ion binding"/>
    <property type="evidence" value="ECO:0007669"/>
    <property type="project" value="InterPro"/>
</dbReference>
<protein>
    <recommendedName>
        <fullName evidence="6">Calcium-binding protein</fullName>
    </recommendedName>
</protein>
<dbReference type="InterPro" id="IPR018511">
    <property type="entry name" value="Hemolysin-typ_Ca-bd_CS"/>
</dbReference>
<comment type="subcellular location">
    <subcellularLocation>
        <location evidence="1">Secreted</location>
    </subcellularLocation>
</comment>
<dbReference type="InterPro" id="IPR011049">
    <property type="entry name" value="Serralysin-like_metalloprot_C"/>
</dbReference>
<evidence type="ECO:0000256" key="2">
    <source>
        <dbReference type="ARBA" id="ARBA00022525"/>
    </source>
</evidence>
<dbReference type="GO" id="GO:0005576">
    <property type="term" value="C:extracellular region"/>
    <property type="evidence" value="ECO:0007669"/>
    <property type="project" value="UniProtKB-SubCell"/>
</dbReference>
<dbReference type="PRINTS" id="PR00313">
    <property type="entry name" value="CABNDNGRPT"/>
</dbReference>
<dbReference type="InterPro" id="IPR001343">
    <property type="entry name" value="Hemolysn_Ca-bd"/>
</dbReference>
<dbReference type="PANTHER" id="PTHR38340">
    <property type="entry name" value="S-LAYER PROTEIN"/>
    <property type="match status" value="1"/>
</dbReference>
<evidence type="ECO:0000313" key="4">
    <source>
        <dbReference type="EMBL" id="GIF81725.1"/>
    </source>
</evidence>
<evidence type="ECO:0000313" key="5">
    <source>
        <dbReference type="Proteomes" id="UP000601223"/>
    </source>
</evidence>
<feature type="region of interest" description="Disordered" evidence="3">
    <location>
        <begin position="560"/>
        <end position="585"/>
    </location>
</feature>
<name>A0A8J3NKP2_9ACTN</name>
<dbReference type="EMBL" id="BONF01000016">
    <property type="protein sequence ID" value="GIF81725.1"/>
    <property type="molecule type" value="Genomic_DNA"/>
</dbReference>
<organism evidence="4 5">
    <name type="scientific">Catellatospora bangladeshensis</name>
    <dbReference type="NCBI Taxonomy" id="310355"/>
    <lineage>
        <taxon>Bacteria</taxon>
        <taxon>Bacillati</taxon>
        <taxon>Actinomycetota</taxon>
        <taxon>Actinomycetes</taxon>
        <taxon>Micromonosporales</taxon>
        <taxon>Micromonosporaceae</taxon>
        <taxon>Catellatospora</taxon>
    </lineage>
</organism>